<proteinExistence type="predicted"/>
<protein>
    <submittedName>
        <fullName evidence="1">Uncharacterized protein</fullName>
    </submittedName>
</protein>
<organism evidence="1 2">
    <name type="scientific">Pleurotus cornucopiae</name>
    <name type="common">Cornucopia mushroom</name>
    <dbReference type="NCBI Taxonomy" id="5321"/>
    <lineage>
        <taxon>Eukaryota</taxon>
        <taxon>Fungi</taxon>
        <taxon>Dikarya</taxon>
        <taxon>Basidiomycota</taxon>
        <taxon>Agaricomycotina</taxon>
        <taxon>Agaricomycetes</taxon>
        <taxon>Agaricomycetidae</taxon>
        <taxon>Agaricales</taxon>
        <taxon>Pleurotineae</taxon>
        <taxon>Pleurotaceae</taxon>
        <taxon>Pleurotus</taxon>
    </lineage>
</organism>
<accession>A0ACB7IZ68</accession>
<keyword evidence="2" id="KW-1185">Reference proteome</keyword>
<sequence>MATTTIIYQGFDSDSFRLSPPATSIHTTPNTVTIQALPKSDYWRNPASPGEEADNRHTGAFYAVPVDGDKSFEAGVWIQGKWAAQYDQGCLMVVADDSDGKDSSWIKTGVEVDDGKEWIGGVVASHWSDWSIAPAPKNTSQLSEDPYWLFIRIVRRGPTVQVFRLYSREPFKVEDSSPDLVMIREVKGFDHHAAASSHDQWRVGVMVCGPKSEVGSTCKAAEATGHSVIEVVSGEEGNFDIVFGLGMDCNVKHRRFIQRLVRDAFDWLKARYKAFRC</sequence>
<evidence type="ECO:0000313" key="2">
    <source>
        <dbReference type="Proteomes" id="UP000824881"/>
    </source>
</evidence>
<name>A0ACB7IZ68_PLECO</name>
<dbReference type="Proteomes" id="UP000824881">
    <property type="component" value="Unassembled WGS sequence"/>
</dbReference>
<dbReference type="EMBL" id="WQMT02000005">
    <property type="protein sequence ID" value="KAG9223475.1"/>
    <property type="molecule type" value="Genomic_DNA"/>
</dbReference>
<comment type="caution">
    <text evidence="1">The sequence shown here is derived from an EMBL/GenBank/DDBJ whole genome shotgun (WGS) entry which is preliminary data.</text>
</comment>
<reference evidence="1 2" key="1">
    <citation type="journal article" date="2021" name="Appl. Environ. Microbiol.">
        <title>Genetic linkage and physical mapping for an oyster mushroom Pleurotus cornucopiae and QTL analysis for the trait cap color.</title>
        <authorList>
            <person name="Zhang Y."/>
            <person name="Gao W."/>
            <person name="Sonnenberg A."/>
            <person name="Chen Q."/>
            <person name="Zhang J."/>
            <person name="Huang C."/>
        </authorList>
    </citation>
    <scope>NUCLEOTIDE SEQUENCE [LARGE SCALE GENOMIC DNA]</scope>
    <source>
        <strain evidence="1">CCMSSC00406</strain>
    </source>
</reference>
<gene>
    <name evidence="1" type="ORF">CCMSSC00406_0006967</name>
</gene>
<evidence type="ECO:0000313" key="1">
    <source>
        <dbReference type="EMBL" id="KAG9223475.1"/>
    </source>
</evidence>